<dbReference type="PRINTS" id="PR00344">
    <property type="entry name" value="BCTRLSENSOR"/>
</dbReference>
<dbReference type="PANTHER" id="PTHR43547">
    <property type="entry name" value="TWO-COMPONENT HISTIDINE KINASE"/>
    <property type="match status" value="1"/>
</dbReference>
<comment type="caution">
    <text evidence="8">The sequence shown here is derived from an EMBL/GenBank/DDBJ whole genome shotgun (WGS) entry which is preliminary data.</text>
</comment>
<dbReference type="SUPFAM" id="SSF47384">
    <property type="entry name" value="Homodimeric domain of signal transducing histidine kinase"/>
    <property type="match status" value="1"/>
</dbReference>
<dbReference type="EC" id="2.7.13.3" evidence="3"/>
<dbReference type="Pfam" id="PF02518">
    <property type="entry name" value="HATPase_c"/>
    <property type="match status" value="1"/>
</dbReference>
<keyword evidence="5 8" id="KW-0808">Transferase</keyword>
<evidence type="ECO:0000256" key="4">
    <source>
        <dbReference type="ARBA" id="ARBA00022553"/>
    </source>
</evidence>
<protein>
    <recommendedName>
        <fullName evidence="3">histidine kinase</fullName>
        <ecNumber evidence="3">2.7.13.3</ecNumber>
    </recommendedName>
</protein>
<sequence length="412" mass="45068">MSKPSRTDDEPQRLAALAETGILDTRAEADFDDIAALAADICDAPIAMVSMVDADRQWFKARVGWELEEGAREDSFCTHVVRDRQLLEIDDTVTDPRFAGNPANAEHGVRFYAGAPMLLQDGHAAGTVCVMDRRPRQLTLQQRRALRSLARHAAAHLELRRYARTIGDTADRLRELDRLKDSFLASVSHELRTPLSSVRGYIEVLLDEDEATNDPETVRRFLAVMQRNADRLLRLIDDLLLVARLHETGLRLDMVEIDLAELAYQASLTSRPIAEHKRLSLTARTDHPVPTTGDPERLAQALNHLLFNAVKFTPAGGHVTIATTAEPQPTLTIADTGVGVPAEDLPHVFDRFHRSSTADHLAAQGAGLGLTIVKAIIEAHHGDITVASTPGQGTTVQLTLPATAPPPRDGPA</sequence>
<evidence type="ECO:0000256" key="2">
    <source>
        <dbReference type="ARBA" id="ARBA00004236"/>
    </source>
</evidence>
<dbReference type="InterPro" id="IPR003594">
    <property type="entry name" value="HATPase_dom"/>
</dbReference>
<keyword evidence="6" id="KW-0902">Two-component regulatory system</keyword>
<evidence type="ECO:0000256" key="1">
    <source>
        <dbReference type="ARBA" id="ARBA00000085"/>
    </source>
</evidence>
<keyword evidence="9" id="KW-1185">Reference proteome</keyword>
<dbReference type="SMART" id="SM00065">
    <property type="entry name" value="GAF"/>
    <property type="match status" value="1"/>
</dbReference>
<comment type="subcellular location">
    <subcellularLocation>
        <location evidence="2">Cell membrane</location>
    </subcellularLocation>
</comment>
<dbReference type="InterPro" id="IPR005467">
    <property type="entry name" value="His_kinase_dom"/>
</dbReference>
<evidence type="ECO:0000256" key="3">
    <source>
        <dbReference type="ARBA" id="ARBA00012438"/>
    </source>
</evidence>
<dbReference type="SUPFAM" id="SSF55781">
    <property type="entry name" value="GAF domain-like"/>
    <property type="match status" value="1"/>
</dbReference>
<dbReference type="InterPro" id="IPR003018">
    <property type="entry name" value="GAF"/>
</dbReference>
<keyword evidence="4" id="KW-0597">Phosphoprotein</keyword>
<evidence type="ECO:0000259" key="7">
    <source>
        <dbReference type="PROSITE" id="PS50109"/>
    </source>
</evidence>
<dbReference type="Gene3D" id="3.30.565.10">
    <property type="entry name" value="Histidine kinase-like ATPase, C-terminal domain"/>
    <property type="match status" value="1"/>
</dbReference>
<dbReference type="InterPro" id="IPR036890">
    <property type="entry name" value="HATPase_C_sf"/>
</dbReference>
<dbReference type="GO" id="GO:0016301">
    <property type="term" value="F:kinase activity"/>
    <property type="evidence" value="ECO:0007669"/>
    <property type="project" value="UniProtKB-KW"/>
</dbReference>
<dbReference type="Gene3D" id="3.30.450.40">
    <property type="match status" value="1"/>
</dbReference>
<evidence type="ECO:0000256" key="5">
    <source>
        <dbReference type="ARBA" id="ARBA00022777"/>
    </source>
</evidence>
<evidence type="ECO:0000313" key="8">
    <source>
        <dbReference type="EMBL" id="GAA1500390.1"/>
    </source>
</evidence>
<keyword evidence="5 8" id="KW-0418">Kinase</keyword>
<dbReference type="PANTHER" id="PTHR43547:SF2">
    <property type="entry name" value="HYBRID SIGNAL TRANSDUCTION HISTIDINE KINASE C"/>
    <property type="match status" value="1"/>
</dbReference>
<dbReference type="SMART" id="SM00387">
    <property type="entry name" value="HATPase_c"/>
    <property type="match status" value="1"/>
</dbReference>
<evidence type="ECO:0000313" key="9">
    <source>
        <dbReference type="Proteomes" id="UP001501470"/>
    </source>
</evidence>
<name>A0ABP4KD22_9ACTN</name>
<dbReference type="InterPro" id="IPR004358">
    <property type="entry name" value="Sig_transdc_His_kin-like_C"/>
</dbReference>
<dbReference type="SMART" id="SM00388">
    <property type="entry name" value="HisKA"/>
    <property type="match status" value="1"/>
</dbReference>
<gene>
    <name evidence="8" type="ORF">GCM10009827_006120</name>
</gene>
<dbReference type="SUPFAM" id="SSF55874">
    <property type="entry name" value="ATPase domain of HSP90 chaperone/DNA topoisomerase II/histidine kinase"/>
    <property type="match status" value="1"/>
</dbReference>
<dbReference type="RefSeq" id="WP_344499224.1">
    <property type="nucleotide sequence ID" value="NZ_BAAAQD010000001.1"/>
</dbReference>
<dbReference type="InterPro" id="IPR003661">
    <property type="entry name" value="HisK_dim/P_dom"/>
</dbReference>
<proteinExistence type="predicted"/>
<dbReference type="PROSITE" id="PS50109">
    <property type="entry name" value="HIS_KIN"/>
    <property type="match status" value="1"/>
</dbReference>
<dbReference type="EMBL" id="BAAAQD010000001">
    <property type="protein sequence ID" value="GAA1500390.1"/>
    <property type="molecule type" value="Genomic_DNA"/>
</dbReference>
<reference evidence="9" key="1">
    <citation type="journal article" date="2019" name="Int. J. Syst. Evol. Microbiol.">
        <title>The Global Catalogue of Microorganisms (GCM) 10K type strain sequencing project: providing services to taxonomists for standard genome sequencing and annotation.</title>
        <authorList>
            <consortium name="The Broad Institute Genomics Platform"/>
            <consortium name="The Broad Institute Genome Sequencing Center for Infectious Disease"/>
            <person name="Wu L."/>
            <person name="Ma J."/>
        </authorList>
    </citation>
    <scope>NUCLEOTIDE SEQUENCE [LARGE SCALE GENOMIC DNA]</scope>
    <source>
        <strain evidence="9">JCM 15933</strain>
    </source>
</reference>
<accession>A0ABP4KD22</accession>
<dbReference type="Proteomes" id="UP001501470">
    <property type="component" value="Unassembled WGS sequence"/>
</dbReference>
<dbReference type="InterPro" id="IPR029016">
    <property type="entry name" value="GAF-like_dom_sf"/>
</dbReference>
<feature type="domain" description="Histidine kinase" evidence="7">
    <location>
        <begin position="186"/>
        <end position="404"/>
    </location>
</feature>
<organism evidence="8 9">
    <name type="scientific">Dactylosporangium maewongense</name>
    <dbReference type="NCBI Taxonomy" id="634393"/>
    <lineage>
        <taxon>Bacteria</taxon>
        <taxon>Bacillati</taxon>
        <taxon>Actinomycetota</taxon>
        <taxon>Actinomycetes</taxon>
        <taxon>Micromonosporales</taxon>
        <taxon>Micromonosporaceae</taxon>
        <taxon>Dactylosporangium</taxon>
    </lineage>
</organism>
<dbReference type="CDD" id="cd00082">
    <property type="entry name" value="HisKA"/>
    <property type="match status" value="1"/>
</dbReference>
<evidence type="ECO:0000256" key="6">
    <source>
        <dbReference type="ARBA" id="ARBA00023012"/>
    </source>
</evidence>
<dbReference type="InterPro" id="IPR036097">
    <property type="entry name" value="HisK_dim/P_sf"/>
</dbReference>
<comment type="catalytic activity">
    <reaction evidence="1">
        <text>ATP + protein L-histidine = ADP + protein N-phospho-L-histidine.</text>
        <dbReference type="EC" id="2.7.13.3"/>
    </reaction>
</comment>
<dbReference type="Pfam" id="PF00512">
    <property type="entry name" value="HisKA"/>
    <property type="match status" value="1"/>
</dbReference>
<dbReference type="Pfam" id="PF01590">
    <property type="entry name" value="GAF"/>
    <property type="match status" value="1"/>
</dbReference>
<dbReference type="Gene3D" id="1.10.287.130">
    <property type="match status" value="1"/>
</dbReference>